<reference evidence="1 2" key="1">
    <citation type="submission" date="2017-10" db="EMBL/GenBank/DDBJ databases">
        <title>Novel microbial diversity and functional potential in the marine mammal oral microbiome.</title>
        <authorList>
            <person name="Dudek N.K."/>
            <person name="Sun C.L."/>
            <person name="Burstein D."/>
            <person name="Kantor R.S."/>
            <person name="Aliaga Goltsman D.S."/>
            <person name="Bik E.M."/>
            <person name="Thomas B.C."/>
            <person name="Banfield J.F."/>
            <person name="Relman D.A."/>
        </authorList>
    </citation>
    <scope>NUCLEOTIDE SEQUENCE [LARGE SCALE GENOMIC DNA]</scope>
    <source>
        <strain evidence="1">DOLZORAL124_49_17</strain>
    </source>
</reference>
<name>A0A2G6E0G6_9BACT</name>
<dbReference type="AlphaFoldDB" id="A0A2G6E0G6"/>
<dbReference type="EMBL" id="PDPS01000063">
    <property type="protein sequence ID" value="PID55576.1"/>
    <property type="molecule type" value="Genomic_DNA"/>
</dbReference>
<comment type="caution">
    <text evidence="1">The sequence shown here is derived from an EMBL/GenBank/DDBJ whole genome shotgun (WGS) entry which is preliminary data.</text>
</comment>
<dbReference type="Proteomes" id="UP000229740">
    <property type="component" value="Unassembled WGS sequence"/>
</dbReference>
<sequence>MTEQETRKRVQVRAENPSGACGYIDHMTIDELKARAVGENFDATCPACGKFHLTREEIDQINSKKVSESKSYVKMRAEAEE</sequence>
<evidence type="ECO:0000313" key="2">
    <source>
        <dbReference type="Proteomes" id="UP000229740"/>
    </source>
</evidence>
<evidence type="ECO:0000313" key="1">
    <source>
        <dbReference type="EMBL" id="PID55576.1"/>
    </source>
</evidence>
<organism evidence="1 2">
    <name type="scientific">candidate division KSB3 bacterium</name>
    <dbReference type="NCBI Taxonomy" id="2044937"/>
    <lineage>
        <taxon>Bacteria</taxon>
        <taxon>candidate division KSB3</taxon>
    </lineage>
</organism>
<gene>
    <name evidence="1" type="ORF">CSB45_15325</name>
</gene>
<protein>
    <submittedName>
        <fullName evidence="1">Uncharacterized protein</fullName>
    </submittedName>
</protein>
<accession>A0A2G6E0G6</accession>
<proteinExistence type="predicted"/>